<keyword evidence="3" id="KW-1185">Reference proteome</keyword>
<gene>
    <name evidence="2" type="ORF">PK98_10150</name>
</gene>
<reference evidence="2 3" key="1">
    <citation type="submission" date="2014-11" db="EMBL/GenBank/DDBJ databases">
        <title>Draft genome sequence of Kirrobacter mercurialis.</title>
        <authorList>
            <person name="Coil D.A."/>
            <person name="Eisen J.A."/>
        </authorList>
    </citation>
    <scope>NUCLEOTIDE SEQUENCE [LARGE SCALE GENOMIC DNA]</scope>
    <source>
        <strain evidence="2 3">Coronado</strain>
    </source>
</reference>
<dbReference type="AlphaFoldDB" id="A0A0B2BSK7"/>
<dbReference type="OrthoDB" id="9812260at2"/>
<proteinExistence type="predicted"/>
<evidence type="ECO:0000313" key="2">
    <source>
        <dbReference type="EMBL" id="KHL24409.1"/>
    </source>
</evidence>
<dbReference type="InterPro" id="IPR003018">
    <property type="entry name" value="GAF"/>
</dbReference>
<dbReference type="RefSeq" id="WP_039096800.1">
    <property type="nucleotide sequence ID" value="NZ_JTDN01000002.1"/>
</dbReference>
<sequence length="141" mass="14601">MGHIAHQDFSATGAFASVAVLGLDNLQSLGDLTRFLQHYLDCELALVSLPDADGAWALRGGIDMPVPATMRDPGGLADPLAARACGMQFFAGLPLRDRAGRRIGTLAAMDGAQRPLSGEELGVLQQLAGVAAGLCMTGQPD</sequence>
<name>A0A0B2BSK7_9SPHN</name>
<protein>
    <recommendedName>
        <fullName evidence="1">GAF domain-containing protein</fullName>
    </recommendedName>
</protein>
<comment type="caution">
    <text evidence="2">The sequence shown here is derived from an EMBL/GenBank/DDBJ whole genome shotgun (WGS) entry which is preliminary data.</text>
</comment>
<organism evidence="2 3">
    <name type="scientific">Croceibacterium mercuriale</name>
    <dbReference type="NCBI Taxonomy" id="1572751"/>
    <lineage>
        <taxon>Bacteria</taxon>
        <taxon>Pseudomonadati</taxon>
        <taxon>Pseudomonadota</taxon>
        <taxon>Alphaproteobacteria</taxon>
        <taxon>Sphingomonadales</taxon>
        <taxon>Erythrobacteraceae</taxon>
        <taxon>Croceibacterium</taxon>
    </lineage>
</organism>
<dbReference type="Proteomes" id="UP000030988">
    <property type="component" value="Unassembled WGS sequence"/>
</dbReference>
<dbReference type="Pfam" id="PF01590">
    <property type="entry name" value="GAF"/>
    <property type="match status" value="1"/>
</dbReference>
<evidence type="ECO:0000313" key="3">
    <source>
        <dbReference type="Proteomes" id="UP000030988"/>
    </source>
</evidence>
<dbReference type="STRING" id="1572751.PK98_10150"/>
<dbReference type="EMBL" id="JTDN01000002">
    <property type="protein sequence ID" value="KHL24409.1"/>
    <property type="molecule type" value="Genomic_DNA"/>
</dbReference>
<feature type="domain" description="GAF" evidence="1">
    <location>
        <begin position="33"/>
        <end position="132"/>
    </location>
</feature>
<evidence type="ECO:0000259" key="1">
    <source>
        <dbReference type="Pfam" id="PF01590"/>
    </source>
</evidence>
<accession>A0A0B2BSK7</accession>
<dbReference type="SUPFAM" id="SSF55781">
    <property type="entry name" value="GAF domain-like"/>
    <property type="match status" value="1"/>
</dbReference>